<dbReference type="PROSITE" id="PS51832">
    <property type="entry name" value="HD_GYP"/>
    <property type="match status" value="1"/>
</dbReference>
<dbReference type="RefSeq" id="WP_070987101.1">
    <property type="nucleotide sequence ID" value="NZ_MKJU01000031.1"/>
</dbReference>
<keyword evidence="5" id="KW-1185">Reference proteome</keyword>
<dbReference type="SUPFAM" id="SSF52172">
    <property type="entry name" value="CheY-like"/>
    <property type="match status" value="1"/>
</dbReference>
<feature type="domain" description="HD-GYP" evidence="3">
    <location>
        <begin position="129"/>
        <end position="324"/>
    </location>
</feature>
<dbReference type="CDD" id="cd00077">
    <property type="entry name" value="HDc"/>
    <property type="match status" value="1"/>
</dbReference>
<dbReference type="GO" id="GO:0000160">
    <property type="term" value="P:phosphorelay signal transduction system"/>
    <property type="evidence" value="ECO:0007669"/>
    <property type="project" value="InterPro"/>
</dbReference>
<dbReference type="PANTHER" id="PTHR45228">
    <property type="entry name" value="CYCLIC DI-GMP PHOSPHODIESTERASE TM_0186-RELATED"/>
    <property type="match status" value="1"/>
</dbReference>
<evidence type="ECO:0000313" key="4">
    <source>
        <dbReference type="EMBL" id="OHU88350.1"/>
    </source>
</evidence>
<feature type="domain" description="Response regulatory" evidence="2">
    <location>
        <begin position="6"/>
        <end position="121"/>
    </location>
</feature>
<dbReference type="PROSITE" id="PS50110">
    <property type="entry name" value="RESPONSE_REGULATORY"/>
    <property type="match status" value="1"/>
</dbReference>
<accession>A0A1S1MQI9</accession>
<dbReference type="AlphaFoldDB" id="A0A1S1MQI9"/>
<dbReference type="Gene3D" id="1.10.3210.10">
    <property type="entry name" value="Hypothetical protein af1432"/>
    <property type="match status" value="1"/>
</dbReference>
<dbReference type="STRING" id="1859457.BET10_19950"/>
<feature type="modified residue" description="4-aspartylphosphate" evidence="1">
    <location>
        <position position="54"/>
    </location>
</feature>
<sequence>MPFSCPILCIDDEPSNLALIHQALKDTYKLVFARNGEEGLEAALKHGPSLILSDVEMPGMSGFEFAVRLKEIPELEHIPIIFVTSLDREYDEQKGFDVGGVDYISKPISTVILRARVKTHLSLIRASKLEASQRAAIFMLADAGHYNDSDTGVHIWRMAAYSRLIATHLGWSENSAELLELAAPMHDTGKIGIPDAILKKPGKLDVNEWEIMKRHSQIGYDILSRSEDPVFKLAAQIALYHHEKWDGSGYPKGLKGHDIPEAARIVADVFDALTMKRPYKDPWPLDKVCSTLQEMALNHLDKEIVALFLSLIPEVLEIKEKWDLEELRLSGGGDKEVC</sequence>
<name>A0A1S1MQI9_9GAMM</name>
<gene>
    <name evidence="4" type="ORF">BET10_19950</name>
</gene>
<dbReference type="SMART" id="SM00448">
    <property type="entry name" value="REC"/>
    <property type="match status" value="1"/>
</dbReference>
<dbReference type="EMBL" id="MKJU01000031">
    <property type="protein sequence ID" value="OHU88350.1"/>
    <property type="molecule type" value="Genomic_DNA"/>
</dbReference>
<dbReference type="Pfam" id="PF00072">
    <property type="entry name" value="Response_reg"/>
    <property type="match status" value="1"/>
</dbReference>
<dbReference type="InterPro" id="IPR037522">
    <property type="entry name" value="HD_GYP_dom"/>
</dbReference>
<evidence type="ECO:0000259" key="2">
    <source>
        <dbReference type="PROSITE" id="PS50110"/>
    </source>
</evidence>
<proteinExistence type="predicted"/>
<dbReference type="InterPro" id="IPR003607">
    <property type="entry name" value="HD/PDEase_dom"/>
</dbReference>
<comment type="caution">
    <text evidence="4">The sequence shown here is derived from an EMBL/GenBank/DDBJ whole genome shotgun (WGS) entry which is preliminary data.</text>
</comment>
<dbReference type="InterPro" id="IPR011006">
    <property type="entry name" value="CheY-like_superfamily"/>
</dbReference>
<reference evidence="4 5" key="1">
    <citation type="submission" date="2016-09" db="EMBL/GenBank/DDBJ databases">
        <title>Pseudoalteromonas amylolytica sp. nov., isolated from the surface seawater.</title>
        <authorList>
            <person name="Wu Y.-H."/>
            <person name="Cheng H."/>
            <person name="Jin X.-B."/>
            <person name="Wang C.-S."/>
            <person name="Xu X.-W."/>
        </authorList>
    </citation>
    <scope>NUCLEOTIDE SEQUENCE [LARGE SCALE GENOMIC DNA]</scope>
    <source>
        <strain evidence="4 5">JW1</strain>
    </source>
</reference>
<dbReference type="InterPro" id="IPR052020">
    <property type="entry name" value="Cyclic_di-GMP/3'3'-cGAMP_PDE"/>
</dbReference>
<evidence type="ECO:0000313" key="5">
    <source>
        <dbReference type="Proteomes" id="UP000179786"/>
    </source>
</evidence>
<organism evidence="4 5">
    <name type="scientific">Pseudoalteromonas amylolytica</name>
    <dbReference type="NCBI Taxonomy" id="1859457"/>
    <lineage>
        <taxon>Bacteria</taxon>
        <taxon>Pseudomonadati</taxon>
        <taxon>Pseudomonadota</taxon>
        <taxon>Gammaproteobacteria</taxon>
        <taxon>Alteromonadales</taxon>
        <taxon>Pseudoalteromonadaceae</taxon>
        <taxon>Pseudoalteromonas</taxon>
    </lineage>
</organism>
<dbReference type="InterPro" id="IPR001789">
    <property type="entry name" value="Sig_transdc_resp-reg_receiver"/>
</dbReference>
<keyword evidence="1" id="KW-0597">Phosphoprotein</keyword>
<dbReference type="Proteomes" id="UP000179786">
    <property type="component" value="Unassembled WGS sequence"/>
</dbReference>
<dbReference type="Pfam" id="PF13487">
    <property type="entry name" value="HD_5"/>
    <property type="match status" value="1"/>
</dbReference>
<protein>
    <submittedName>
        <fullName evidence="4">Two-component system response regulator</fullName>
    </submittedName>
</protein>
<dbReference type="GO" id="GO:0008081">
    <property type="term" value="F:phosphoric diester hydrolase activity"/>
    <property type="evidence" value="ECO:0007669"/>
    <property type="project" value="UniProtKB-ARBA"/>
</dbReference>
<dbReference type="PANTHER" id="PTHR45228:SF5">
    <property type="entry name" value="CYCLIC DI-GMP PHOSPHODIESTERASE VC_1348-RELATED"/>
    <property type="match status" value="1"/>
</dbReference>
<dbReference type="Gene3D" id="3.40.50.2300">
    <property type="match status" value="1"/>
</dbReference>
<dbReference type="SUPFAM" id="SSF109604">
    <property type="entry name" value="HD-domain/PDEase-like"/>
    <property type="match status" value="1"/>
</dbReference>
<dbReference type="SMART" id="SM00471">
    <property type="entry name" value="HDc"/>
    <property type="match status" value="1"/>
</dbReference>
<evidence type="ECO:0000256" key="1">
    <source>
        <dbReference type="PROSITE-ProRule" id="PRU00169"/>
    </source>
</evidence>
<evidence type="ECO:0000259" key="3">
    <source>
        <dbReference type="PROSITE" id="PS51832"/>
    </source>
</evidence>
<dbReference type="OrthoDB" id="9802066at2"/>